<dbReference type="InterPro" id="IPR005532">
    <property type="entry name" value="SUMF_dom"/>
</dbReference>
<feature type="chain" id="PRO_5037377194" evidence="1">
    <location>
        <begin position="24"/>
        <end position="448"/>
    </location>
</feature>
<dbReference type="InterPro" id="IPR016187">
    <property type="entry name" value="CTDL_fold"/>
</dbReference>
<dbReference type="PANTHER" id="PTHR23150:SF19">
    <property type="entry name" value="FORMYLGLYCINE-GENERATING ENZYME"/>
    <property type="match status" value="1"/>
</dbReference>
<dbReference type="RefSeq" id="WP_207691062.1">
    <property type="nucleotide sequence ID" value="NZ_CP061799.1"/>
</dbReference>
<evidence type="ECO:0000313" key="4">
    <source>
        <dbReference type="Proteomes" id="UP000663720"/>
    </source>
</evidence>
<proteinExistence type="predicted"/>
<keyword evidence="1" id="KW-0732">Signal</keyword>
<protein>
    <submittedName>
        <fullName evidence="3">Sulfatase-modifying factor enzyme domain-containing protein</fullName>
    </submittedName>
</protein>
<gene>
    <name evidence="3" type="ORF">dnl_15530</name>
</gene>
<evidence type="ECO:0000256" key="1">
    <source>
        <dbReference type="SAM" id="SignalP"/>
    </source>
</evidence>
<dbReference type="PANTHER" id="PTHR23150">
    <property type="entry name" value="SULFATASE MODIFYING FACTOR 1, 2"/>
    <property type="match status" value="1"/>
</dbReference>
<keyword evidence="4" id="KW-1185">Reference proteome</keyword>
<dbReference type="EMBL" id="CP061799">
    <property type="protein sequence ID" value="QTA79295.1"/>
    <property type="molecule type" value="Genomic_DNA"/>
</dbReference>
<dbReference type="Gene3D" id="3.90.1580.10">
    <property type="entry name" value="paralog of FGE (formylglycine-generating enzyme)"/>
    <property type="match status" value="1"/>
</dbReference>
<dbReference type="KEGG" id="dli:dnl_15530"/>
<dbReference type="SUPFAM" id="SSF56436">
    <property type="entry name" value="C-type lectin-like"/>
    <property type="match status" value="1"/>
</dbReference>
<dbReference type="Pfam" id="PF03781">
    <property type="entry name" value="FGE-sulfatase"/>
    <property type="match status" value="1"/>
</dbReference>
<dbReference type="InterPro" id="IPR042095">
    <property type="entry name" value="SUMF_sf"/>
</dbReference>
<dbReference type="Proteomes" id="UP000663720">
    <property type="component" value="Chromosome"/>
</dbReference>
<sequence>MIIKKSLLVTAFILLLVSAGVFAGEHPCRQRVIDLCSQDQSALVCPALDFDEPETVDTISAFLKGISHVDQELQEALICARLMTKKKILNFETSLDFSEDSNGKYSFSSGLGTFRFKISEPGYSNLIKAHEKIKKLKLCPSDNISFDIQAMVTDADAEYQGEQLQSFTIDLEDVKLSNISTIYTKGSFQEQCLPLQRRIDREMKKLVNAGISSGNDEFSVPIDQRVVPGNKPEKLKRFTNSAGMTFVLVPVSGDIMEDGFDCEKDKLAVTRSFYIGIHEVTQRQWESVMGSNPSEFQNPDHPVENVSWNDAQDFISRLNKKENTAVYRLPSEAQWEYAARAGSTTDYCFGDGTSLLKQYAWYKDNSGKTTHPVGKLLPNDWGIYDMHGNVYEWCQDLYNSSVRVSRGGSWLSSANLCRSSIRSRDAPGNRSSVLGFRVLAVQSPGSRQ</sequence>
<dbReference type="GO" id="GO:0120147">
    <property type="term" value="F:formylglycine-generating oxidase activity"/>
    <property type="evidence" value="ECO:0007669"/>
    <property type="project" value="TreeGrafter"/>
</dbReference>
<feature type="signal peptide" evidence="1">
    <location>
        <begin position="1"/>
        <end position="23"/>
    </location>
</feature>
<accession>A0A975B5Q8</accession>
<reference evidence="3" key="1">
    <citation type="journal article" date="2021" name="Microb. Physiol.">
        <title>Proteogenomic Insights into the Physiology of Marine, Sulfate-Reducing, Filamentous Desulfonema limicola and Desulfonema magnum.</title>
        <authorList>
            <person name="Schnaars V."/>
            <person name="Wohlbrand L."/>
            <person name="Scheve S."/>
            <person name="Hinrichs C."/>
            <person name="Reinhardt R."/>
            <person name="Rabus R."/>
        </authorList>
    </citation>
    <scope>NUCLEOTIDE SEQUENCE</scope>
    <source>
        <strain evidence="3">5ac10</strain>
    </source>
</reference>
<dbReference type="InterPro" id="IPR051043">
    <property type="entry name" value="Sulfatase_Mod_Factor_Kinase"/>
</dbReference>
<organism evidence="3 4">
    <name type="scientific">Desulfonema limicola</name>
    <dbReference type="NCBI Taxonomy" id="45656"/>
    <lineage>
        <taxon>Bacteria</taxon>
        <taxon>Pseudomonadati</taxon>
        <taxon>Thermodesulfobacteriota</taxon>
        <taxon>Desulfobacteria</taxon>
        <taxon>Desulfobacterales</taxon>
        <taxon>Desulfococcaceae</taxon>
        <taxon>Desulfonema</taxon>
    </lineage>
</organism>
<name>A0A975B5Q8_9BACT</name>
<dbReference type="AlphaFoldDB" id="A0A975B5Q8"/>
<evidence type="ECO:0000313" key="3">
    <source>
        <dbReference type="EMBL" id="QTA79295.1"/>
    </source>
</evidence>
<feature type="domain" description="Sulfatase-modifying factor enzyme-like" evidence="2">
    <location>
        <begin position="271"/>
        <end position="439"/>
    </location>
</feature>
<evidence type="ECO:0000259" key="2">
    <source>
        <dbReference type="Pfam" id="PF03781"/>
    </source>
</evidence>